<proteinExistence type="predicted"/>
<dbReference type="PANTHER" id="PTHR37049:SF4">
    <property type="entry name" value="RHODANESE DOMAIN-CONTAINING PROTEIN"/>
    <property type="match status" value="1"/>
</dbReference>
<feature type="region of interest" description="Disordered" evidence="1">
    <location>
        <begin position="42"/>
        <end position="77"/>
    </location>
</feature>
<dbReference type="EMBL" id="JAAAIM010000712">
    <property type="protein sequence ID" value="KAG0284970.1"/>
    <property type="molecule type" value="Genomic_DNA"/>
</dbReference>
<dbReference type="Gene3D" id="3.90.226.10">
    <property type="entry name" value="2-enoyl-CoA Hydratase, Chain A, domain 1"/>
    <property type="match status" value="1"/>
</dbReference>
<name>A0ABQ7JUM3_9FUNG</name>
<organism evidence="2 3">
    <name type="scientific">Linnemannia gamsii</name>
    <dbReference type="NCBI Taxonomy" id="64522"/>
    <lineage>
        <taxon>Eukaryota</taxon>
        <taxon>Fungi</taxon>
        <taxon>Fungi incertae sedis</taxon>
        <taxon>Mucoromycota</taxon>
        <taxon>Mortierellomycotina</taxon>
        <taxon>Mortierellomycetes</taxon>
        <taxon>Mortierellales</taxon>
        <taxon>Mortierellaceae</taxon>
        <taxon>Linnemannia</taxon>
    </lineage>
</organism>
<feature type="region of interest" description="Disordered" evidence="1">
    <location>
        <begin position="713"/>
        <end position="777"/>
    </location>
</feature>
<protein>
    <recommendedName>
        <fullName evidence="4">Tail specific protease domain-containing protein</fullName>
    </recommendedName>
</protein>
<feature type="compositionally biased region" description="Acidic residues" evidence="1">
    <location>
        <begin position="735"/>
        <end position="762"/>
    </location>
</feature>
<reference evidence="2 3" key="1">
    <citation type="journal article" date="2020" name="Fungal Divers.">
        <title>Resolving the Mortierellaceae phylogeny through synthesis of multi-gene phylogenetics and phylogenomics.</title>
        <authorList>
            <person name="Vandepol N."/>
            <person name="Liber J."/>
            <person name="Desiro A."/>
            <person name="Na H."/>
            <person name="Kennedy M."/>
            <person name="Barry K."/>
            <person name="Grigoriev I.V."/>
            <person name="Miller A.N."/>
            <person name="O'Donnell K."/>
            <person name="Stajich J.E."/>
            <person name="Bonito G."/>
        </authorList>
    </citation>
    <scope>NUCLEOTIDE SEQUENCE [LARGE SCALE GENOMIC DNA]</scope>
    <source>
        <strain evidence="2 3">AD045</strain>
    </source>
</reference>
<accession>A0ABQ7JUM3</accession>
<evidence type="ECO:0000313" key="3">
    <source>
        <dbReference type="Proteomes" id="UP001194696"/>
    </source>
</evidence>
<evidence type="ECO:0008006" key="4">
    <source>
        <dbReference type="Google" id="ProtNLM"/>
    </source>
</evidence>
<dbReference type="SUPFAM" id="SSF52096">
    <property type="entry name" value="ClpP/crotonase"/>
    <property type="match status" value="1"/>
</dbReference>
<dbReference type="InterPro" id="IPR052766">
    <property type="entry name" value="S41A_metabolite_peptidase"/>
</dbReference>
<comment type="caution">
    <text evidence="2">The sequence shown here is derived from an EMBL/GenBank/DDBJ whole genome shotgun (WGS) entry which is preliminary data.</text>
</comment>
<dbReference type="Proteomes" id="UP001194696">
    <property type="component" value="Unassembled WGS sequence"/>
</dbReference>
<dbReference type="PANTHER" id="PTHR37049">
    <property type="entry name" value="PEPTIDASE S41 FAMILY PROTEIN"/>
    <property type="match status" value="1"/>
</dbReference>
<keyword evidence="3" id="KW-1185">Reference proteome</keyword>
<sequence length="789" mass="87205">MVNSGHVQRRSLKSFILNVTQLIMVCGPALLLLTAPVANARTPGPKRLPRSYTDPNIPLTPASPSSSSSPSNIDTARTSGPAGRFDYCAMAAEESNANNGIVPYQAAKGCYEMFEFDPNVRDQTVQSVRANLESFYVFYDIAKSPPLMENSDLQPVDLTGSLISVGNTTFRDDYSFHAALAQQISQLQDPHTSYKSMCYQQFLFIQPLSTYGVYEEGRSQVKVATVLNKLDPRLTTSLVDCEVTHIDGQPAFDVVTKFAETKSYSKDRGVRLNKAFSYLAHDRTGSPYDRYALGTFAQRTKVPSNVTIEYKIDCTGKRSRSTSTSTPEEKPIQTTVALAWSALDATMIPYDDAPSYHRQFCSQNSIQTVKKFVLDSASADDFGAGRTDLHNGRKKSKELYRGSYASFHMLSDGITAVFRLGTESPNKQENYKAGFYQNIDNGFAAMDAAGAKRLIIDLQNNTGGIICWGRYVLQTLFPNTVDSPYIYSLRASPLAQALAKATFLYDQDSNSPYEGLVDPITGEEVSDDSWMNPGDNLKGRNGTFSKKITDRFCGAVDDIKGAADDALFEAEDILILTNGYCGSTCAVLALQLHERYGVRTVAVGGHHGQSMAFTSFPGGAVQANNTLWVQRVQKVFNSMPIHAKTPQLETLVPKPLPANGQLAFTFRQVMSASDEGKVSEYMRIPSEFRMDYTSARFRMPSVLWEDVREEVWGVSDSPEPAEDEFESAESTAQEEMVEEGEEPTGEDQGEGEVLGGEEDDELERTAEEADREDLEWLQRFEAPSKVRSK</sequence>
<evidence type="ECO:0000313" key="2">
    <source>
        <dbReference type="EMBL" id="KAG0284970.1"/>
    </source>
</evidence>
<gene>
    <name evidence="2" type="ORF">BGZ96_010720</name>
</gene>
<dbReference type="InterPro" id="IPR029045">
    <property type="entry name" value="ClpP/crotonase-like_dom_sf"/>
</dbReference>
<feature type="compositionally biased region" description="Basic and acidic residues" evidence="1">
    <location>
        <begin position="763"/>
        <end position="777"/>
    </location>
</feature>
<evidence type="ECO:0000256" key="1">
    <source>
        <dbReference type="SAM" id="MobiDB-lite"/>
    </source>
</evidence>